<feature type="domain" description="ABC transmembrane type-1" evidence="11">
    <location>
        <begin position="21"/>
        <end position="298"/>
    </location>
</feature>
<evidence type="ECO:0000259" key="10">
    <source>
        <dbReference type="PROSITE" id="PS50893"/>
    </source>
</evidence>
<feature type="transmembrane region" description="Helical" evidence="9">
    <location>
        <begin position="278"/>
        <end position="296"/>
    </location>
</feature>
<sequence length="580" mass="64243">MKNMFSFLKKYRWAMGIAWTLMLIELAVELLLPLFMAKVIDEGILQEDMQAVWYWGGIMSALALAAFAAGVTNSFFAAHASQGAGYDIRKSLYEKIQNFSFANFSRFPSSSLITRLTNDVTQIQNTIFTSLRIMMRLPLLVIGGTIMALIVDVKLGLILLLVIPFIIVFLLWVLNSGWTMFRYVQQMLDSVNDVIQENLKGMRIIKALLRGNHENGRFTEANKTLMKKTVSALRLMEAIMPVLLIVMNGGILLILWVGNAEVTNGNAAVGDVVAIINYATRITGAFSVFAFIIMSFSRARASAGRIAEVLETDIDLVDSQHSDPSLKVREGKIEFRDVSFHYPGTKTDVLDRISLKVKPREIVSILGATGSGKTSLFQLIPRLYEATGGEILVDDKDIKQYKLENLRKSIGFVPQEAFLFSGSIRENIAWGKGDASMDEVIEAAKSAQIHDLIEGLPKGYDTVLGQKGVNLSGGQKQRLSIARALVRKPKILILDDSTSALDLKTESKLIQAIGNYSCTILIVTQKISTAIQSDKIFLIEDGKVTADGRHEELISSSPLYCKIFISQFGEENLEHAKALQ</sequence>
<evidence type="ECO:0000313" key="12">
    <source>
        <dbReference type="EMBL" id="RIW33315.1"/>
    </source>
</evidence>
<dbReference type="FunFam" id="3.40.50.300:FF:000221">
    <property type="entry name" value="Multidrug ABC transporter ATP-binding protein"/>
    <property type="match status" value="1"/>
</dbReference>
<comment type="subcellular location">
    <subcellularLocation>
        <location evidence="1">Cell membrane</location>
        <topology evidence="1">Multi-pass membrane protein</topology>
    </subcellularLocation>
</comment>
<organism evidence="12 13">
    <name type="scientific">Bacillus salacetis</name>
    <dbReference type="NCBI Taxonomy" id="2315464"/>
    <lineage>
        <taxon>Bacteria</taxon>
        <taxon>Bacillati</taxon>
        <taxon>Bacillota</taxon>
        <taxon>Bacilli</taxon>
        <taxon>Bacillales</taxon>
        <taxon>Bacillaceae</taxon>
        <taxon>Bacillus</taxon>
    </lineage>
</organism>
<evidence type="ECO:0000256" key="9">
    <source>
        <dbReference type="SAM" id="Phobius"/>
    </source>
</evidence>
<dbReference type="InterPro" id="IPR003593">
    <property type="entry name" value="AAA+_ATPase"/>
</dbReference>
<dbReference type="PANTHER" id="PTHR43394:SF1">
    <property type="entry name" value="ATP-BINDING CASSETTE SUB-FAMILY B MEMBER 10, MITOCHONDRIAL"/>
    <property type="match status" value="1"/>
</dbReference>
<dbReference type="PANTHER" id="PTHR43394">
    <property type="entry name" value="ATP-DEPENDENT PERMEASE MDL1, MITOCHONDRIAL"/>
    <property type="match status" value="1"/>
</dbReference>
<dbReference type="RefSeq" id="WP_119547102.1">
    <property type="nucleotide sequence ID" value="NZ_QXIR01000014.1"/>
</dbReference>
<keyword evidence="13" id="KW-1185">Reference proteome</keyword>
<name>A0A3A1QXD7_9BACI</name>
<feature type="domain" description="ABC transporter" evidence="10">
    <location>
        <begin position="333"/>
        <end position="566"/>
    </location>
</feature>
<dbReference type="Pfam" id="PF00005">
    <property type="entry name" value="ABC_tran"/>
    <property type="match status" value="1"/>
</dbReference>
<feature type="transmembrane region" description="Helical" evidence="9">
    <location>
        <begin position="157"/>
        <end position="178"/>
    </location>
</feature>
<dbReference type="PROSITE" id="PS00211">
    <property type="entry name" value="ABC_TRANSPORTER_1"/>
    <property type="match status" value="1"/>
</dbReference>
<evidence type="ECO:0000259" key="11">
    <source>
        <dbReference type="PROSITE" id="PS50929"/>
    </source>
</evidence>
<keyword evidence="4 9" id="KW-0812">Transmembrane</keyword>
<reference evidence="12 13" key="1">
    <citation type="submission" date="2018-09" db="EMBL/GenBank/DDBJ databases">
        <title>Bacillus saliacetes sp. nov., isolated from Thai shrimp paste (Ka-pi).</title>
        <authorList>
            <person name="Daroonpunt R."/>
            <person name="Tanasupawat S."/>
            <person name="Yiamsombut S."/>
        </authorList>
    </citation>
    <scope>NUCLEOTIDE SEQUENCE [LARGE SCALE GENOMIC DNA]</scope>
    <source>
        <strain evidence="12 13">SKP7-4</strain>
    </source>
</reference>
<dbReference type="PROSITE" id="PS50893">
    <property type="entry name" value="ABC_TRANSPORTER_2"/>
    <property type="match status" value="1"/>
</dbReference>
<evidence type="ECO:0000256" key="6">
    <source>
        <dbReference type="ARBA" id="ARBA00022840"/>
    </source>
</evidence>
<dbReference type="Gene3D" id="3.40.50.300">
    <property type="entry name" value="P-loop containing nucleotide triphosphate hydrolases"/>
    <property type="match status" value="1"/>
</dbReference>
<dbReference type="InterPro" id="IPR011527">
    <property type="entry name" value="ABC1_TM_dom"/>
</dbReference>
<dbReference type="GO" id="GO:0005524">
    <property type="term" value="F:ATP binding"/>
    <property type="evidence" value="ECO:0007669"/>
    <property type="project" value="UniProtKB-KW"/>
</dbReference>
<feature type="transmembrane region" description="Helical" evidence="9">
    <location>
        <begin position="133"/>
        <end position="151"/>
    </location>
</feature>
<evidence type="ECO:0000256" key="7">
    <source>
        <dbReference type="ARBA" id="ARBA00022989"/>
    </source>
</evidence>
<feature type="transmembrane region" description="Helical" evidence="9">
    <location>
        <begin position="12"/>
        <end position="32"/>
    </location>
</feature>
<evidence type="ECO:0000256" key="2">
    <source>
        <dbReference type="ARBA" id="ARBA00022448"/>
    </source>
</evidence>
<dbReference type="InterPro" id="IPR027417">
    <property type="entry name" value="P-loop_NTPase"/>
</dbReference>
<dbReference type="SUPFAM" id="SSF90123">
    <property type="entry name" value="ABC transporter transmembrane region"/>
    <property type="match status" value="1"/>
</dbReference>
<protein>
    <submittedName>
        <fullName evidence="12">ABC transporter ATP-binding protein</fullName>
    </submittedName>
</protein>
<evidence type="ECO:0000256" key="8">
    <source>
        <dbReference type="ARBA" id="ARBA00023136"/>
    </source>
</evidence>
<dbReference type="OrthoDB" id="9770415at2"/>
<evidence type="ECO:0000256" key="3">
    <source>
        <dbReference type="ARBA" id="ARBA00022475"/>
    </source>
</evidence>
<dbReference type="Proteomes" id="UP000265801">
    <property type="component" value="Unassembled WGS sequence"/>
</dbReference>
<dbReference type="GO" id="GO:0016887">
    <property type="term" value="F:ATP hydrolysis activity"/>
    <property type="evidence" value="ECO:0007669"/>
    <property type="project" value="InterPro"/>
</dbReference>
<comment type="caution">
    <text evidence="12">The sequence shown here is derived from an EMBL/GenBank/DDBJ whole genome shotgun (WGS) entry which is preliminary data.</text>
</comment>
<keyword evidence="2" id="KW-0813">Transport</keyword>
<dbReference type="GO" id="GO:0005886">
    <property type="term" value="C:plasma membrane"/>
    <property type="evidence" value="ECO:0007669"/>
    <property type="project" value="UniProtKB-SubCell"/>
</dbReference>
<dbReference type="SMART" id="SM00382">
    <property type="entry name" value="AAA"/>
    <property type="match status" value="1"/>
</dbReference>
<dbReference type="EMBL" id="QXIR01000014">
    <property type="protein sequence ID" value="RIW33315.1"/>
    <property type="molecule type" value="Genomic_DNA"/>
</dbReference>
<dbReference type="GO" id="GO:0015421">
    <property type="term" value="F:ABC-type oligopeptide transporter activity"/>
    <property type="evidence" value="ECO:0007669"/>
    <property type="project" value="TreeGrafter"/>
</dbReference>
<feature type="transmembrane region" description="Helical" evidence="9">
    <location>
        <begin position="52"/>
        <end position="71"/>
    </location>
</feature>
<dbReference type="InterPro" id="IPR017871">
    <property type="entry name" value="ABC_transporter-like_CS"/>
</dbReference>
<dbReference type="Gene3D" id="1.20.1560.10">
    <property type="entry name" value="ABC transporter type 1, transmembrane domain"/>
    <property type="match status" value="1"/>
</dbReference>
<evidence type="ECO:0000256" key="5">
    <source>
        <dbReference type="ARBA" id="ARBA00022741"/>
    </source>
</evidence>
<dbReference type="InterPro" id="IPR036640">
    <property type="entry name" value="ABC1_TM_sf"/>
</dbReference>
<dbReference type="PROSITE" id="PS50929">
    <property type="entry name" value="ABC_TM1F"/>
    <property type="match status" value="1"/>
</dbReference>
<dbReference type="Pfam" id="PF00664">
    <property type="entry name" value="ABC_membrane"/>
    <property type="match status" value="1"/>
</dbReference>
<keyword evidence="6 12" id="KW-0067">ATP-binding</keyword>
<keyword evidence="5" id="KW-0547">Nucleotide-binding</keyword>
<keyword evidence="8 9" id="KW-0472">Membrane</keyword>
<dbReference type="InterPro" id="IPR003439">
    <property type="entry name" value="ABC_transporter-like_ATP-bd"/>
</dbReference>
<keyword evidence="7 9" id="KW-1133">Transmembrane helix</keyword>
<proteinExistence type="predicted"/>
<gene>
    <name evidence="12" type="ORF">D3H55_11695</name>
</gene>
<dbReference type="CDD" id="cd18548">
    <property type="entry name" value="ABC_6TM_Tm287_like"/>
    <property type="match status" value="1"/>
</dbReference>
<evidence type="ECO:0000313" key="13">
    <source>
        <dbReference type="Proteomes" id="UP000265801"/>
    </source>
</evidence>
<keyword evidence="3" id="KW-1003">Cell membrane</keyword>
<dbReference type="AlphaFoldDB" id="A0A3A1QXD7"/>
<evidence type="ECO:0000256" key="1">
    <source>
        <dbReference type="ARBA" id="ARBA00004651"/>
    </source>
</evidence>
<accession>A0A3A1QXD7</accession>
<evidence type="ECO:0000256" key="4">
    <source>
        <dbReference type="ARBA" id="ARBA00022692"/>
    </source>
</evidence>
<dbReference type="InterPro" id="IPR039421">
    <property type="entry name" value="Type_1_exporter"/>
</dbReference>
<dbReference type="SUPFAM" id="SSF52540">
    <property type="entry name" value="P-loop containing nucleoside triphosphate hydrolases"/>
    <property type="match status" value="1"/>
</dbReference>
<feature type="transmembrane region" description="Helical" evidence="9">
    <location>
        <begin position="235"/>
        <end position="258"/>
    </location>
</feature>